<keyword evidence="8" id="KW-0963">Cytoplasm</keyword>
<evidence type="ECO:0000256" key="18">
    <source>
        <dbReference type="ARBA" id="ARBA00023172"/>
    </source>
</evidence>
<keyword evidence="12 21" id="KW-0863">Zinc-finger</keyword>
<dbReference type="GO" id="GO:0006729">
    <property type="term" value="P:tetrahydrobiopterin biosynthetic process"/>
    <property type="evidence" value="ECO:0007669"/>
    <property type="project" value="TreeGrafter"/>
</dbReference>
<evidence type="ECO:0000256" key="13">
    <source>
        <dbReference type="ARBA" id="ARBA00022786"/>
    </source>
</evidence>
<evidence type="ECO:0000256" key="9">
    <source>
        <dbReference type="ARBA" id="ARBA00022679"/>
    </source>
</evidence>
<dbReference type="GO" id="GO:0005737">
    <property type="term" value="C:cytoplasm"/>
    <property type="evidence" value="ECO:0007669"/>
    <property type="project" value="UniProtKB-SubCell"/>
</dbReference>
<evidence type="ECO:0000256" key="3">
    <source>
        <dbReference type="ARBA" id="ARBA00004496"/>
    </source>
</evidence>
<keyword evidence="20" id="KW-0539">Nucleus</keyword>
<evidence type="ECO:0000256" key="8">
    <source>
        <dbReference type="ARBA" id="ARBA00022490"/>
    </source>
</evidence>
<dbReference type="EC" id="2.3.2.27" evidence="6"/>
<evidence type="ECO:0000256" key="17">
    <source>
        <dbReference type="ARBA" id="ARBA00023002"/>
    </source>
</evidence>
<dbReference type="GO" id="GO:0008270">
    <property type="term" value="F:zinc ion binding"/>
    <property type="evidence" value="ECO:0007669"/>
    <property type="project" value="UniProtKB-KW"/>
</dbReference>
<evidence type="ECO:0000256" key="4">
    <source>
        <dbReference type="ARBA" id="ARBA00004574"/>
    </source>
</evidence>
<dbReference type="InterPro" id="IPR036388">
    <property type="entry name" value="WH-like_DNA-bd_sf"/>
</dbReference>
<proteinExistence type="inferred from homology"/>
<sequence>MSLSPDNTLEQSEYYKAIMESIMTSDGGCISSIEILNLVDHLDRRISKADAEKLVQKWVLERYLEEDETYVYLGVRTLVEMNQYLQDVFPEHIRNCPLCNGLIVYGSTCESCGGLIHCHCLKKFFKGGKEQRMCPNCKHPWTLNEAEKDGPNLSQTEMDPWSPSGVTIPCSYFGAALSFEDSFISSRSPHHHPSRLPDSKAYIKKLENKLSKLKAGSAKTSSATNDFLKSLEQSKLDQLVNYLNSNSVAVEDTYYINTPLQSSAAGVLIRRIAPQSQALSQEEILHLLEYDLLAHSVQLDDAIRASRGIGQEIAIQFSKKFGLQSLLTIVARNSQGLKETMAAIEAQGSNVTVKPFSVDLSKPDPSKFRKFLLQSLAETNTKPEDYDKAIIVHNAGNLGPVTKKVSSYDDLNEMREYFDSQVHSAICLNTEFLKIFSPDKVKNKTVINISSLAALQPFKGWGLYCAAKACRDAFCRNLAAEDQDLDVISYAPGPVETDMIQHASEASMKEVKSMIDDMRKKKITLSTEKTIGRLVQILTDKKYNSGGYLDECTSTQVLIFTSTQEYQDDSLVPPPIPRPREEEFSSIKDSEGIVHV</sequence>
<dbReference type="GO" id="GO:0004757">
    <property type="term" value="F:sepiapterin reductase (NADP+) activity"/>
    <property type="evidence" value="ECO:0007669"/>
    <property type="project" value="TreeGrafter"/>
</dbReference>
<dbReference type="GO" id="GO:0030915">
    <property type="term" value="C:Smc5-Smc6 complex"/>
    <property type="evidence" value="ECO:0007669"/>
    <property type="project" value="UniProtKB-ARBA"/>
</dbReference>
<keyword evidence="10" id="KW-0479">Metal-binding</keyword>
<keyword evidence="16" id="KW-0158">Chromosome</keyword>
<keyword evidence="11" id="KW-0227">DNA damage</keyword>
<dbReference type="EMBL" id="CAJPEV010000139">
    <property type="protein sequence ID" value="CAG0881261.1"/>
    <property type="molecule type" value="Genomic_DNA"/>
</dbReference>
<dbReference type="SUPFAM" id="SSF51735">
    <property type="entry name" value="NAD(P)-binding Rossmann-fold domains"/>
    <property type="match status" value="1"/>
</dbReference>
<dbReference type="GO" id="GO:0006281">
    <property type="term" value="P:DNA repair"/>
    <property type="evidence" value="ECO:0007669"/>
    <property type="project" value="UniProtKB-KW"/>
</dbReference>
<evidence type="ECO:0000256" key="14">
    <source>
        <dbReference type="ARBA" id="ARBA00022833"/>
    </source>
</evidence>
<feature type="domain" description="RING-type" evidence="22">
    <location>
        <begin position="96"/>
        <end position="138"/>
    </location>
</feature>
<dbReference type="GO" id="GO:0061630">
    <property type="term" value="F:ubiquitin protein ligase activity"/>
    <property type="evidence" value="ECO:0007669"/>
    <property type="project" value="UniProtKB-EC"/>
</dbReference>
<keyword evidence="9" id="KW-0808">Transferase</keyword>
<keyword evidence="14" id="KW-0862">Zinc</keyword>
<evidence type="ECO:0000256" key="5">
    <source>
        <dbReference type="ARBA" id="ARBA00010258"/>
    </source>
</evidence>
<dbReference type="InterPro" id="IPR051721">
    <property type="entry name" value="Biopterin_syn/organic_redct"/>
</dbReference>
<comment type="similarity">
    <text evidence="5">Belongs to the NSE1 family.</text>
</comment>
<dbReference type="AlphaFoldDB" id="A0A7R8X0K1"/>
<dbReference type="PANTHER" id="PTHR44085:SF2">
    <property type="entry name" value="SEPIAPTERIN REDUCTASE"/>
    <property type="match status" value="1"/>
</dbReference>
<comment type="catalytic activity">
    <reaction evidence="1">
        <text>S-ubiquitinyl-[E2 ubiquitin-conjugating enzyme]-L-cysteine + [acceptor protein]-L-lysine = [E2 ubiquitin-conjugating enzyme]-L-cysteine + N(6)-ubiquitinyl-[acceptor protein]-L-lysine.</text>
        <dbReference type="EC" id="2.3.2.27"/>
    </reaction>
</comment>
<dbReference type="FunFam" id="1.10.10.10:FF:000270">
    <property type="entry name" value="Non-structural maintenance of chromosomes element 1 homolog"/>
    <property type="match status" value="1"/>
</dbReference>
<dbReference type="EMBL" id="LR899656">
    <property type="protein sequence ID" value="CAD7241488.1"/>
    <property type="molecule type" value="Genomic_DNA"/>
</dbReference>
<dbReference type="Gene3D" id="1.10.10.10">
    <property type="entry name" value="Winged helix-like DNA-binding domain superfamily/Winged helix DNA-binding domain"/>
    <property type="match status" value="1"/>
</dbReference>
<evidence type="ECO:0000256" key="1">
    <source>
        <dbReference type="ARBA" id="ARBA00000900"/>
    </source>
</evidence>
<keyword evidence="19" id="KW-0234">DNA repair</keyword>
<evidence type="ECO:0000256" key="16">
    <source>
        <dbReference type="ARBA" id="ARBA00022895"/>
    </source>
</evidence>
<protein>
    <recommendedName>
        <fullName evidence="7">Non-structural maintenance of chromosomes element 1 homolog</fullName>
        <ecNumber evidence="6">2.3.2.27</ecNumber>
    </recommendedName>
</protein>
<comment type="subcellular location">
    <subcellularLocation>
        <location evidence="4">Chromosome</location>
        <location evidence="4">Telomere</location>
    </subcellularLocation>
    <subcellularLocation>
        <location evidence="3">Cytoplasm</location>
    </subcellularLocation>
    <subcellularLocation>
        <location evidence="2">Nucleus</location>
    </subcellularLocation>
</comment>
<dbReference type="InterPro" id="IPR013083">
    <property type="entry name" value="Znf_RING/FYVE/PHD"/>
</dbReference>
<reference evidence="23" key="1">
    <citation type="submission" date="2020-11" db="EMBL/GenBank/DDBJ databases">
        <authorList>
            <person name="Tran Van P."/>
        </authorList>
    </citation>
    <scope>NUCLEOTIDE SEQUENCE</scope>
</reference>
<dbReference type="PROSITE" id="PS50089">
    <property type="entry name" value="ZF_RING_2"/>
    <property type="match status" value="1"/>
</dbReference>
<keyword evidence="24" id="KW-1185">Reference proteome</keyword>
<evidence type="ECO:0000256" key="19">
    <source>
        <dbReference type="ARBA" id="ARBA00023204"/>
    </source>
</evidence>
<keyword evidence="18" id="KW-0233">DNA recombination</keyword>
<gene>
    <name evidence="23" type="ORF">DSTB1V02_LOCUS1476</name>
</gene>
<dbReference type="InterPro" id="IPR028039">
    <property type="entry name" value="CCDC32"/>
</dbReference>
<dbReference type="Pfam" id="PF14989">
    <property type="entry name" value="CCDC32"/>
    <property type="match status" value="1"/>
</dbReference>
<dbReference type="PANTHER" id="PTHR44085">
    <property type="entry name" value="SEPIAPTERIN REDUCTASE"/>
    <property type="match status" value="1"/>
</dbReference>
<evidence type="ECO:0000313" key="23">
    <source>
        <dbReference type="EMBL" id="CAD7241488.1"/>
    </source>
</evidence>
<dbReference type="Proteomes" id="UP000677054">
    <property type="component" value="Unassembled WGS sequence"/>
</dbReference>
<dbReference type="Gene3D" id="3.30.40.10">
    <property type="entry name" value="Zinc/RING finger domain, C3HC4 (zinc finger)"/>
    <property type="match status" value="1"/>
</dbReference>
<evidence type="ECO:0000256" key="2">
    <source>
        <dbReference type="ARBA" id="ARBA00004123"/>
    </source>
</evidence>
<dbReference type="Gene3D" id="3.40.50.720">
    <property type="entry name" value="NAD(P)-binding Rossmann-like Domain"/>
    <property type="match status" value="1"/>
</dbReference>
<keyword evidence="17" id="KW-0560">Oxidoreductase</keyword>
<dbReference type="OrthoDB" id="153074at2759"/>
<evidence type="ECO:0000256" key="7">
    <source>
        <dbReference type="ARBA" id="ARBA00019422"/>
    </source>
</evidence>
<evidence type="ECO:0000256" key="11">
    <source>
        <dbReference type="ARBA" id="ARBA00022763"/>
    </source>
</evidence>
<evidence type="ECO:0000256" key="20">
    <source>
        <dbReference type="ARBA" id="ARBA00023242"/>
    </source>
</evidence>
<evidence type="ECO:0000256" key="12">
    <source>
        <dbReference type="ARBA" id="ARBA00022771"/>
    </source>
</evidence>
<keyword evidence="16" id="KW-0779">Telomere</keyword>
<dbReference type="InterPro" id="IPR014857">
    <property type="entry name" value="Nse1_RING_C4HC3-type"/>
</dbReference>
<keyword evidence="15" id="KW-0521">NADP</keyword>
<dbReference type="Pfam" id="PF00106">
    <property type="entry name" value="adh_short"/>
    <property type="match status" value="1"/>
</dbReference>
<evidence type="ECO:0000256" key="21">
    <source>
        <dbReference type="PROSITE-ProRule" id="PRU00175"/>
    </source>
</evidence>
<dbReference type="InterPro" id="IPR036291">
    <property type="entry name" value="NAD(P)-bd_dom_sf"/>
</dbReference>
<name>A0A7R8X0K1_9CRUS</name>
<keyword evidence="13" id="KW-0833">Ubl conjugation pathway</keyword>
<evidence type="ECO:0000256" key="15">
    <source>
        <dbReference type="ARBA" id="ARBA00022857"/>
    </source>
</evidence>
<evidence type="ECO:0000259" key="22">
    <source>
        <dbReference type="PROSITE" id="PS50089"/>
    </source>
</evidence>
<dbReference type="InterPro" id="IPR001841">
    <property type="entry name" value="Znf_RING"/>
</dbReference>
<dbReference type="GO" id="GO:0006310">
    <property type="term" value="P:DNA recombination"/>
    <property type="evidence" value="ECO:0007669"/>
    <property type="project" value="UniProtKB-KW"/>
</dbReference>
<dbReference type="Pfam" id="PF08746">
    <property type="entry name" value="zf-RING-like"/>
    <property type="match status" value="1"/>
</dbReference>
<accession>A0A7R8X0K1</accession>
<dbReference type="GO" id="GO:0005634">
    <property type="term" value="C:nucleus"/>
    <property type="evidence" value="ECO:0007669"/>
    <property type="project" value="UniProtKB-SubCell"/>
</dbReference>
<organism evidence="23">
    <name type="scientific">Darwinula stevensoni</name>
    <dbReference type="NCBI Taxonomy" id="69355"/>
    <lineage>
        <taxon>Eukaryota</taxon>
        <taxon>Metazoa</taxon>
        <taxon>Ecdysozoa</taxon>
        <taxon>Arthropoda</taxon>
        <taxon>Crustacea</taxon>
        <taxon>Oligostraca</taxon>
        <taxon>Ostracoda</taxon>
        <taxon>Podocopa</taxon>
        <taxon>Podocopida</taxon>
        <taxon>Darwinulocopina</taxon>
        <taxon>Darwinuloidea</taxon>
        <taxon>Darwinulidae</taxon>
        <taxon>Darwinula</taxon>
    </lineage>
</organism>
<evidence type="ECO:0000256" key="10">
    <source>
        <dbReference type="ARBA" id="ARBA00022723"/>
    </source>
</evidence>
<dbReference type="InterPro" id="IPR002347">
    <property type="entry name" value="SDR_fam"/>
</dbReference>
<dbReference type="GO" id="GO:0000781">
    <property type="term" value="C:chromosome, telomeric region"/>
    <property type="evidence" value="ECO:0007669"/>
    <property type="project" value="UniProtKB-SubCell"/>
</dbReference>
<evidence type="ECO:0000256" key="6">
    <source>
        <dbReference type="ARBA" id="ARBA00012483"/>
    </source>
</evidence>
<evidence type="ECO:0000313" key="24">
    <source>
        <dbReference type="Proteomes" id="UP000677054"/>
    </source>
</evidence>